<evidence type="ECO:0000256" key="1">
    <source>
        <dbReference type="SAM" id="Phobius"/>
    </source>
</evidence>
<name>A0A1U7H2X8_9CYAN</name>
<evidence type="ECO:0000313" key="3">
    <source>
        <dbReference type="Proteomes" id="UP000186391"/>
    </source>
</evidence>
<keyword evidence="1" id="KW-1133">Transmembrane helix</keyword>
<proteinExistence type="predicted"/>
<evidence type="ECO:0000313" key="2">
    <source>
        <dbReference type="EMBL" id="OKH15483.1"/>
    </source>
</evidence>
<dbReference type="Proteomes" id="UP000186391">
    <property type="component" value="Unassembled WGS sequence"/>
</dbReference>
<keyword evidence="3" id="KW-1185">Reference proteome</keyword>
<dbReference type="EMBL" id="MRCA01000002">
    <property type="protein sequence ID" value="OKH15483.1"/>
    <property type="molecule type" value="Genomic_DNA"/>
</dbReference>
<comment type="caution">
    <text evidence="2">The sequence shown here is derived from an EMBL/GenBank/DDBJ whole genome shotgun (WGS) entry which is preliminary data.</text>
</comment>
<sequence>MSQNRRNLSERKVELLVGNLLRYGVLLASSVVLLGGALYLIYHGKETPNYQIFHSEPPAFRSPEGVATSVLSGRRRGIIQLGLLLLIATPVARVAFSLLAFMRQRDITYIILTLIVLTGLIVSFIGG</sequence>
<dbReference type="Pfam" id="PF07843">
    <property type="entry name" value="DUF1634"/>
    <property type="match status" value="1"/>
</dbReference>
<feature type="transmembrane region" description="Helical" evidence="1">
    <location>
        <begin position="78"/>
        <end position="100"/>
    </location>
</feature>
<accession>A0A1U7H2X8</accession>
<organism evidence="2 3">
    <name type="scientific">Fischerella major NIES-592</name>
    <dbReference type="NCBI Taxonomy" id="210994"/>
    <lineage>
        <taxon>Bacteria</taxon>
        <taxon>Bacillati</taxon>
        <taxon>Cyanobacteriota</taxon>
        <taxon>Cyanophyceae</taxon>
        <taxon>Nostocales</taxon>
        <taxon>Hapalosiphonaceae</taxon>
        <taxon>Fischerella</taxon>
    </lineage>
</organism>
<feature type="transmembrane region" description="Helical" evidence="1">
    <location>
        <begin position="107"/>
        <end position="126"/>
    </location>
</feature>
<keyword evidence="1" id="KW-0472">Membrane</keyword>
<dbReference type="RefSeq" id="WP_073555112.1">
    <property type="nucleotide sequence ID" value="NZ_MRCA01000002.1"/>
</dbReference>
<dbReference type="AlphaFoldDB" id="A0A1U7H2X8"/>
<dbReference type="OrthoDB" id="511496at2"/>
<reference evidence="2 3" key="1">
    <citation type="submission" date="2016-11" db="EMBL/GenBank/DDBJ databases">
        <title>Draft Genome Sequences of Nine Cyanobacterial Strains from Diverse Habitats.</title>
        <authorList>
            <person name="Zhu T."/>
            <person name="Hou S."/>
            <person name="Lu X."/>
            <person name="Hess W.R."/>
        </authorList>
    </citation>
    <scope>NUCLEOTIDE SEQUENCE [LARGE SCALE GENOMIC DNA]</scope>
    <source>
        <strain evidence="2 3">NIES-592</strain>
    </source>
</reference>
<evidence type="ECO:0008006" key="4">
    <source>
        <dbReference type="Google" id="ProtNLM"/>
    </source>
</evidence>
<keyword evidence="1" id="KW-0812">Transmembrane</keyword>
<dbReference type="InterPro" id="IPR012861">
    <property type="entry name" value="DUF1634"/>
</dbReference>
<gene>
    <name evidence="2" type="ORF">NIES592_05130</name>
</gene>
<protein>
    <recommendedName>
        <fullName evidence="4">DUF1634 domain-containing protein</fullName>
    </recommendedName>
</protein>
<feature type="transmembrane region" description="Helical" evidence="1">
    <location>
        <begin position="20"/>
        <end position="42"/>
    </location>
</feature>